<evidence type="ECO:0000313" key="3">
    <source>
        <dbReference type="EMBL" id="MCX2964511.1"/>
    </source>
</evidence>
<accession>A0A9X3I4S1</accession>
<dbReference type="Pfam" id="PF00005">
    <property type="entry name" value="ABC_tran"/>
    <property type="match status" value="1"/>
</dbReference>
<dbReference type="InterPro" id="IPR027417">
    <property type="entry name" value="P-loop_NTPase"/>
</dbReference>
<evidence type="ECO:0000313" key="4">
    <source>
        <dbReference type="Proteomes" id="UP001143347"/>
    </source>
</evidence>
<feature type="region of interest" description="Disordered" evidence="1">
    <location>
        <begin position="1"/>
        <end position="20"/>
    </location>
</feature>
<comment type="caution">
    <text evidence="3">The sequence shown here is derived from an EMBL/GenBank/DDBJ whole genome shotgun (WGS) entry which is preliminary data.</text>
</comment>
<proteinExistence type="predicted"/>
<dbReference type="Gene3D" id="3.40.50.300">
    <property type="entry name" value="P-loop containing nucleotide triphosphate hydrolases"/>
    <property type="match status" value="1"/>
</dbReference>
<name>A0A9X3I4S1_9ACTN</name>
<dbReference type="GO" id="GO:0005524">
    <property type="term" value="F:ATP binding"/>
    <property type="evidence" value="ECO:0007669"/>
    <property type="project" value="InterPro"/>
</dbReference>
<protein>
    <recommendedName>
        <fullName evidence="2">ABC transporter domain-containing protein</fullName>
    </recommendedName>
</protein>
<dbReference type="AlphaFoldDB" id="A0A9X3I4S1"/>
<dbReference type="GO" id="GO:0016887">
    <property type="term" value="F:ATP hydrolysis activity"/>
    <property type="evidence" value="ECO:0007669"/>
    <property type="project" value="InterPro"/>
</dbReference>
<dbReference type="InterPro" id="IPR003439">
    <property type="entry name" value="ABC_transporter-like_ATP-bd"/>
</dbReference>
<reference evidence="3" key="1">
    <citation type="submission" date="2022-10" db="EMBL/GenBank/DDBJ databases">
        <title>WGS of marine actinomycetes from Thailand.</title>
        <authorList>
            <person name="Thawai C."/>
        </authorList>
    </citation>
    <scope>NUCLEOTIDE SEQUENCE</scope>
    <source>
        <strain evidence="3">SW21</strain>
    </source>
</reference>
<dbReference type="RefSeq" id="WP_266061589.1">
    <property type="nucleotide sequence ID" value="NZ_JAPKFM010000009.1"/>
</dbReference>
<keyword evidence="4" id="KW-1185">Reference proteome</keyword>
<evidence type="ECO:0000259" key="2">
    <source>
        <dbReference type="Pfam" id="PF00005"/>
    </source>
</evidence>
<gene>
    <name evidence="3" type="ORF">OSB52_10450</name>
</gene>
<dbReference type="SUPFAM" id="SSF52540">
    <property type="entry name" value="P-loop containing nucleoside triphosphate hydrolases"/>
    <property type="match status" value="1"/>
</dbReference>
<feature type="compositionally biased region" description="Polar residues" evidence="1">
    <location>
        <begin position="1"/>
        <end position="15"/>
    </location>
</feature>
<organism evidence="3 4">
    <name type="scientific">Gordonia aquimaris</name>
    <dbReference type="NCBI Taxonomy" id="2984863"/>
    <lineage>
        <taxon>Bacteria</taxon>
        <taxon>Bacillati</taxon>
        <taxon>Actinomycetota</taxon>
        <taxon>Actinomycetes</taxon>
        <taxon>Mycobacteriales</taxon>
        <taxon>Gordoniaceae</taxon>
        <taxon>Gordonia</taxon>
    </lineage>
</organism>
<feature type="domain" description="ABC transporter" evidence="2">
    <location>
        <begin position="49"/>
        <end position="137"/>
    </location>
</feature>
<sequence>MSTNDGWSDTSQPSGSRDAGVATTYPATALLVAEDISVEATWGHIFGPTSLRVAEGGVTVLVGSGGRGRTALLLTLAGRMKPSSGDLTAFGRRNDAHHLFDQAAIADIDEVDGIEQAIRVHDVVTEQIRWRAPWYKWVTQSAQADLERICRPVFGDLALPSMDAFVEKLPELTASLFRIAVANVHRPPLLVVGGVDRLTRIDSSRILTERLVALGRTQTVITADVNGVHPGVGVRESIRVENLTDNEFTMLEQQERMP</sequence>
<dbReference type="Proteomes" id="UP001143347">
    <property type="component" value="Unassembled WGS sequence"/>
</dbReference>
<dbReference type="EMBL" id="JAPKFM010000009">
    <property type="protein sequence ID" value="MCX2964511.1"/>
    <property type="molecule type" value="Genomic_DNA"/>
</dbReference>
<evidence type="ECO:0000256" key="1">
    <source>
        <dbReference type="SAM" id="MobiDB-lite"/>
    </source>
</evidence>